<evidence type="ECO:0000313" key="2">
    <source>
        <dbReference type="EMBL" id="KAF0646598.1"/>
    </source>
</evidence>
<proteinExistence type="predicted"/>
<organism evidence="3 4">
    <name type="scientific">Streptomyces fradiae ATCC 10745 = DSM 40063</name>
    <dbReference type="NCBI Taxonomy" id="1319510"/>
    <lineage>
        <taxon>Bacteria</taxon>
        <taxon>Bacillati</taxon>
        <taxon>Actinomycetota</taxon>
        <taxon>Actinomycetes</taxon>
        <taxon>Kitasatosporales</taxon>
        <taxon>Streptomycetaceae</taxon>
        <taxon>Streptomyces</taxon>
    </lineage>
</organism>
<dbReference type="InterPro" id="IPR026881">
    <property type="entry name" value="WYL_dom"/>
</dbReference>
<protein>
    <recommendedName>
        <fullName evidence="1">WYL domain-containing protein</fullName>
    </recommendedName>
</protein>
<feature type="domain" description="WYL" evidence="1">
    <location>
        <begin position="12"/>
        <end position="79"/>
    </location>
</feature>
<dbReference type="Pfam" id="PF13280">
    <property type="entry name" value="WYL"/>
    <property type="match status" value="1"/>
</dbReference>
<dbReference type="EMBL" id="ASYR01000050">
    <property type="protein sequence ID" value="KAF0646598.1"/>
    <property type="molecule type" value="Genomic_DNA"/>
</dbReference>
<dbReference type="EMBL" id="MIFZ01000006">
    <property type="protein sequence ID" value="OSY54275.1"/>
    <property type="molecule type" value="Genomic_DNA"/>
</dbReference>
<dbReference type="InterPro" id="IPR051534">
    <property type="entry name" value="CBASS_pafABC_assoc_protein"/>
</dbReference>
<dbReference type="AlphaFoldDB" id="A0A1Y2P389"/>
<reference evidence="2 5" key="1">
    <citation type="submission" date="2013-05" db="EMBL/GenBank/DDBJ databases">
        <title>Genome Sequence of Streptomyces fradiae.</title>
        <authorList>
            <person name="Kirby R."/>
        </authorList>
    </citation>
    <scope>NUCLEOTIDE SEQUENCE [LARGE SCALE GENOMIC DNA]</scope>
    <source>
        <strain evidence="2 5">ATCC 10745</strain>
    </source>
</reference>
<comment type="caution">
    <text evidence="3">The sequence shown here is derived from an EMBL/GenBank/DDBJ whole genome shotgun (WGS) entry which is preliminary data.</text>
</comment>
<accession>A0A1Y2P389</accession>
<dbReference type="Proteomes" id="UP000194318">
    <property type="component" value="Unassembled WGS sequence"/>
</dbReference>
<dbReference type="PANTHER" id="PTHR34580:SF1">
    <property type="entry name" value="PROTEIN PAFC"/>
    <property type="match status" value="1"/>
</dbReference>
<dbReference type="PROSITE" id="PS52050">
    <property type="entry name" value="WYL"/>
    <property type="match status" value="1"/>
</dbReference>
<dbReference type="Proteomes" id="UP000731519">
    <property type="component" value="Unassembled WGS sequence"/>
</dbReference>
<name>A0A1Y2P389_STRFR</name>
<keyword evidence="5" id="KW-1185">Reference proteome</keyword>
<evidence type="ECO:0000259" key="1">
    <source>
        <dbReference type="Pfam" id="PF13280"/>
    </source>
</evidence>
<evidence type="ECO:0000313" key="5">
    <source>
        <dbReference type="Proteomes" id="UP000731519"/>
    </source>
</evidence>
<gene>
    <name evidence="3" type="ORF">BG846_00044</name>
    <name evidence="2" type="ORF">K701_28015</name>
</gene>
<evidence type="ECO:0000313" key="3">
    <source>
        <dbReference type="EMBL" id="OSY54275.1"/>
    </source>
</evidence>
<dbReference type="PANTHER" id="PTHR34580">
    <property type="match status" value="1"/>
</dbReference>
<sequence>MKHTNRQTTTKTLTDLYRALDRRHAVTITYTDRDGTDTVRTIEPHDIRTTDDGDIVIVAMCRLRGDERNFRISRVRSYTLHRIPFTLDRPEPTTYERPEPQPTDDAQALFFYELARDKDDADYRPRVKLTQTDTHLAA</sequence>
<reference evidence="3 4" key="2">
    <citation type="submission" date="2016-09" db="EMBL/GenBank/DDBJ databases">
        <title>Streptomyces fradiae DSM40063, a candidate organism with high potential of specific P450 cytochromes.</title>
        <authorList>
            <person name="Grumaz C."/>
            <person name="Vainshtein Y."/>
            <person name="Kirstahler P."/>
            <person name="Sohn K."/>
        </authorList>
    </citation>
    <scope>NUCLEOTIDE SEQUENCE [LARGE SCALE GENOMIC DNA]</scope>
    <source>
        <strain evidence="3 4">DSM 40063</strain>
    </source>
</reference>
<evidence type="ECO:0000313" key="4">
    <source>
        <dbReference type="Proteomes" id="UP000194318"/>
    </source>
</evidence>